<dbReference type="STRING" id="1579316.RC74_12530"/>
<dbReference type="InterPro" id="IPR021880">
    <property type="entry name" value="DUF3489"/>
</dbReference>
<evidence type="ECO:0008006" key="3">
    <source>
        <dbReference type="Google" id="ProtNLM"/>
    </source>
</evidence>
<keyword evidence="2" id="KW-1185">Reference proteome</keyword>
<protein>
    <recommendedName>
        <fullName evidence="3">DUF3489 domain-containing protein</fullName>
    </recommendedName>
</protein>
<name>A0A126V209_9RHOB</name>
<dbReference type="AlphaFoldDB" id="A0A126V209"/>
<organism evidence="1 2">
    <name type="scientific">Falsihalocynthiibacter arcticus</name>
    <dbReference type="NCBI Taxonomy" id="1579316"/>
    <lineage>
        <taxon>Bacteria</taxon>
        <taxon>Pseudomonadati</taxon>
        <taxon>Pseudomonadota</taxon>
        <taxon>Alphaproteobacteria</taxon>
        <taxon>Rhodobacterales</taxon>
        <taxon>Roseobacteraceae</taxon>
        <taxon>Falsihalocynthiibacter</taxon>
    </lineage>
</organism>
<evidence type="ECO:0000313" key="2">
    <source>
        <dbReference type="Proteomes" id="UP000070371"/>
    </source>
</evidence>
<sequence>MACSGTEAEIFMDQVAQDLALKGGAKLPATLAQRKQNKTKKDRLIALLSKPNGPGVSVLCKALCWQKHTVRAALSGLRKQGLAIETARSVKGDEAVYTLTVQSKVEIHS</sequence>
<dbReference type="Proteomes" id="UP000070371">
    <property type="component" value="Chromosome"/>
</dbReference>
<dbReference type="KEGG" id="hat:RC74_12530"/>
<dbReference type="Pfam" id="PF11994">
    <property type="entry name" value="DUF3489"/>
    <property type="match status" value="1"/>
</dbReference>
<accession>A0A126V209</accession>
<gene>
    <name evidence="1" type="ORF">RC74_12530</name>
</gene>
<reference evidence="1 2" key="1">
    <citation type="submission" date="2016-02" db="EMBL/GenBank/DDBJ databases">
        <title>Complete genome sequence of Halocynthiibacter arcticus PAMC 20958t from arctic marine sediment.</title>
        <authorList>
            <person name="Lee Y.M."/>
            <person name="Baek K."/>
            <person name="Lee H.K."/>
            <person name="Shin S.C."/>
        </authorList>
    </citation>
    <scope>NUCLEOTIDE SEQUENCE [LARGE SCALE GENOMIC DNA]</scope>
    <source>
        <strain evidence="1">PAMC 20958</strain>
    </source>
</reference>
<proteinExistence type="predicted"/>
<evidence type="ECO:0000313" key="1">
    <source>
        <dbReference type="EMBL" id="AML51985.1"/>
    </source>
</evidence>
<dbReference type="EMBL" id="CP014327">
    <property type="protein sequence ID" value="AML51985.1"/>
    <property type="molecule type" value="Genomic_DNA"/>
</dbReference>